<feature type="signal peptide" evidence="1">
    <location>
        <begin position="1"/>
        <end position="19"/>
    </location>
</feature>
<dbReference type="Gene3D" id="1.10.1380.10">
    <property type="entry name" value="Neutral endopeptidase , domain2"/>
    <property type="match status" value="2"/>
</dbReference>
<dbReference type="Pfam" id="PF01431">
    <property type="entry name" value="Peptidase_M13"/>
    <property type="match status" value="1"/>
</dbReference>
<dbReference type="InterPro" id="IPR024079">
    <property type="entry name" value="MetalloPept_cat_dom_sf"/>
</dbReference>
<dbReference type="PROSITE" id="PS51885">
    <property type="entry name" value="NEPRILYSIN"/>
    <property type="match status" value="1"/>
</dbReference>
<dbReference type="WBParaSite" id="SVE_0683900.1">
    <property type="protein sequence ID" value="SVE_0683900.1"/>
    <property type="gene ID" value="SVE_0683900"/>
</dbReference>
<dbReference type="PRINTS" id="PR00786">
    <property type="entry name" value="NEPRILYSIN"/>
</dbReference>
<dbReference type="PANTHER" id="PTHR11733:SF133">
    <property type="entry name" value="PHOSPHATE-REGULATING NEUTRAL ENDOPEPTIDASE PHEX"/>
    <property type="match status" value="1"/>
</dbReference>
<reference evidence="3" key="1">
    <citation type="submission" date="2014-07" db="EMBL/GenBank/DDBJ databases">
        <authorList>
            <person name="Martin A.A"/>
            <person name="De Silva N."/>
        </authorList>
    </citation>
    <scope>NUCLEOTIDE SEQUENCE</scope>
</reference>
<proteinExistence type="predicted"/>
<dbReference type="GO" id="GO:0004222">
    <property type="term" value="F:metalloendopeptidase activity"/>
    <property type="evidence" value="ECO:0007669"/>
    <property type="project" value="InterPro"/>
</dbReference>
<organism evidence="3 4">
    <name type="scientific">Strongyloides venezuelensis</name>
    <name type="common">Threadworm</name>
    <dbReference type="NCBI Taxonomy" id="75913"/>
    <lineage>
        <taxon>Eukaryota</taxon>
        <taxon>Metazoa</taxon>
        <taxon>Ecdysozoa</taxon>
        <taxon>Nematoda</taxon>
        <taxon>Chromadorea</taxon>
        <taxon>Rhabditida</taxon>
        <taxon>Tylenchina</taxon>
        <taxon>Panagrolaimomorpha</taxon>
        <taxon>Strongyloidoidea</taxon>
        <taxon>Strongyloididae</taxon>
        <taxon>Strongyloides</taxon>
    </lineage>
</organism>
<feature type="chain" id="PRO_5005329715" evidence="1">
    <location>
        <begin position="20"/>
        <end position="481"/>
    </location>
</feature>
<dbReference type="Gene3D" id="3.40.390.10">
    <property type="entry name" value="Collagenase (Catalytic Domain)"/>
    <property type="match status" value="2"/>
</dbReference>
<dbReference type="GO" id="GO:0005886">
    <property type="term" value="C:plasma membrane"/>
    <property type="evidence" value="ECO:0007669"/>
    <property type="project" value="TreeGrafter"/>
</dbReference>
<keyword evidence="3" id="KW-1185">Reference proteome</keyword>
<dbReference type="AlphaFoldDB" id="A0A0K0FDB8"/>
<evidence type="ECO:0000313" key="4">
    <source>
        <dbReference type="WBParaSite" id="SVE_0683900.1"/>
    </source>
</evidence>
<reference evidence="4" key="2">
    <citation type="submission" date="2015-08" db="UniProtKB">
        <authorList>
            <consortium name="WormBaseParasite"/>
        </authorList>
    </citation>
    <scope>IDENTIFICATION</scope>
</reference>
<feature type="domain" description="Peptidase M13 C-terminal" evidence="2">
    <location>
        <begin position="274"/>
        <end position="474"/>
    </location>
</feature>
<dbReference type="InterPro" id="IPR018497">
    <property type="entry name" value="Peptidase_M13_C"/>
</dbReference>
<evidence type="ECO:0000259" key="2">
    <source>
        <dbReference type="Pfam" id="PF01431"/>
    </source>
</evidence>
<evidence type="ECO:0000256" key="1">
    <source>
        <dbReference type="SAM" id="SignalP"/>
    </source>
</evidence>
<dbReference type="Proteomes" id="UP000035680">
    <property type="component" value="Unassembled WGS sequence"/>
</dbReference>
<sequence length="481" mass="56420">MTVFTLILNFYSLFFLSKGIIQNDTLNISSKYDADLTSKSLHEYVDRDVNPCDNFYKFTCGNWIKDKESKRKNKTDFNYNDFKTNFDNFIDEFETGKFNDESNTIKKIYNLIKKCDQFTDSERKECKSKIYKFGRYALGSLFSRKNKIDIEKYGDYIIIENMVNRVKEEFKLLLDEKKDIFDEESRDNLLKKLFEIEFTKNYDLDEIPSVLLMEKCYESIGISKNISIEKVLGIIEASSKVNHTENSCGHKIFNSSYFLSDAIYKSASYDITFNKFSIFPSGFKEPWFSRYFPQALNYGGIGFVMAHEMLHAFDSNHYKYIYGIERKGKLIVTPESIKNVSKKLNCFIKQYDMQKESKTMKNVNGSLTLAENIADNGGLKIAHRAFMKYLESIGGEEPKIPAFEDFTSEQLFFISFGRLFCEHKSKFFMEDEMKDEHTPAEIRINVALSNYKPFSNAFKCELNSKMNLDYKCELWRNQKQK</sequence>
<keyword evidence="1" id="KW-0732">Signal</keyword>
<dbReference type="InterPro" id="IPR000718">
    <property type="entry name" value="Peptidase_M13"/>
</dbReference>
<dbReference type="GO" id="GO:0016485">
    <property type="term" value="P:protein processing"/>
    <property type="evidence" value="ECO:0007669"/>
    <property type="project" value="TreeGrafter"/>
</dbReference>
<protein>
    <submittedName>
        <fullName evidence="4">Phosphate-regulating neutral endopeptidase (inferred by orthology to a human protein)</fullName>
    </submittedName>
</protein>
<dbReference type="PANTHER" id="PTHR11733">
    <property type="entry name" value="ZINC METALLOPROTEASE FAMILY M13 NEPRILYSIN-RELATED"/>
    <property type="match status" value="1"/>
</dbReference>
<dbReference type="InterPro" id="IPR042089">
    <property type="entry name" value="Peptidase_M13_dom_2"/>
</dbReference>
<accession>A0A0K0FDB8</accession>
<name>A0A0K0FDB8_STRVS</name>
<dbReference type="SUPFAM" id="SSF55486">
    <property type="entry name" value="Metalloproteases ('zincins'), catalytic domain"/>
    <property type="match status" value="2"/>
</dbReference>
<evidence type="ECO:0000313" key="3">
    <source>
        <dbReference type="Proteomes" id="UP000035680"/>
    </source>
</evidence>